<feature type="compositionally biased region" description="Low complexity" evidence="1">
    <location>
        <begin position="26"/>
        <end position="35"/>
    </location>
</feature>
<feature type="region of interest" description="Disordered" evidence="1">
    <location>
        <begin position="1"/>
        <end position="48"/>
    </location>
</feature>
<evidence type="ECO:0000313" key="3">
    <source>
        <dbReference type="Proteomes" id="UP001221898"/>
    </source>
</evidence>
<protein>
    <submittedName>
        <fullName evidence="2">Uncharacterized protein</fullName>
    </submittedName>
</protein>
<evidence type="ECO:0000256" key="1">
    <source>
        <dbReference type="SAM" id="MobiDB-lite"/>
    </source>
</evidence>
<dbReference type="AlphaFoldDB" id="A0AAD7W0F7"/>
<accession>A0AAD7W0F7</accession>
<proteinExistence type="predicted"/>
<reference evidence="2" key="1">
    <citation type="journal article" date="2023" name="Science">
        <title>Genome structures resolve the early diversification of teleost fishes.</title>
        <authorList>
            <person name="Parey E."/>
            <person name="Louis A."/>
            <person name="Montfort J."/>
            <person name="Bouchez O."/>
            <person name="Roques C."/>
            <person name="Iampietro C."/>
            <person name="Lluch J."/>
            <person name="Castinel A."/>
            <person name="Donnadieu C."/>
            <person name="Desvignes T."/>
            <person name="Floi Bucao C."/>
            <person name="Jouanno E."/>
            <person name="Wen M."/>
            <person name="Mejri S."/>
            <person name="Dirks R."/>
            <person name="Jansen H."/>
            <person name="Henkel C."/>
            <person name="Chen W.J."/>
            <person name="Zahm M."/>
            <person name="Cabau C."/>
            <person name="Klopp C."/>
            <person name="Thompson A.W."/>
            <person name="Robinson-Rechavi M."/>
            <person name="Braasch I."/>
            <person name="Lecointre G."/>
            <person name="Bobe J."/>
            <person name="Postlethwait J.H."/>
            <person name="Berthelot C."/>
            <person name="Roest Crollius H."/>
            <person name="Guiguen Y."/>
        </authorList>
    </citation>
    <scope>NUCLEOTIDE SEQUENCE</scope>
    <source>
        <strain evidence="2">NC1722</strain>
    </source>
</reference>
<organism evidence="2 3">
    <name type="scientific">Aldrovandia affinis</name>
    <dbReference type="NCBI Taxonomy" id="143900"/>
    <lineage>
        <taxon>Eukaryota</taxon>
        <taxon>Metazoa</taxon>
        <taxon>Chordata</taxon>
        <taxon>Craniata</taxon>
        <taxon>Vertebrata</taxon>
        <taxon>Euteleostomi</taxon>
        <taxon>Actinopterygii</taxon>
        <taxon>Neopterygii</taxon>
        <taxon>Teleostei</taxon>
        <taxon>Notacanthiformes</taxon>
        <taxon>Halosauridae</taxon>
        <taxon>Aldrovandia</taxon>
    </lineage>
</organism>
<name>A0AAD7W0F7_9TELE</name>
<gene>
    <name evidence="2" type="ORF">AAFF_G00320430</name>
</gene>
<evidence type="ECO:0000313" key="2">
    <source>
        <dbReference type="EMBL" id="KAJ8367374.1"/>
    </source>
</evidence>
<dbReference type="EMBL" id="JAINUG010000482">
    <property type="protein sequence ID" value="KAJ8367374.1"/>
    <property type="molecule type" value="Genomic_DNA"/>
</dbReference>
<dbReference type="Proteomes" id="UP001221898">
    <property type="component" value="Unassembled WGS sequence"/>
</dbReference>
<keyword evidence="3" id="KW-1185">Reference proteome</keyword>
<sequence length="233" mass="24971">MPRKGKRSQAAKQRWQTLDLADEPISPSTQQTAQPETPPPAPSFWTKTDATTSLQSPAQKFVLLVGDSNLRAIADGFMGMPDGALSFGVLSIPGASAAELRTEVLNVVLPQTPEAVCLLGPSNNLSSSRTISEAGADFGKLLKTVCGTWPSVHLSDDAGMEILAQLLWVAASQQLERTTEVAMVQRTSPRTSPPARRVSPKVVVKDKVAVPRPSSPFEWTVVGRTKKVIDCTL</sequence>
<comment type="caution">
    <text evidence="2">The sequence shown here is derived from an EMBL/GenBank/DDBJ whole genome shotgun (WGS) entry which is preliminary data.</text>
</comment>